<dbReference type="PROSITE" id="PS01242">
    <property type="entry name" value="ZF_FPG_1"/>
    <property type="match status" value="1"/>
</dbReference>
<dbReference type="InterPro" id="IPR010979">
    <property type="entry name" value="Ribosomal_uS13-like_H2TH"/>
</dbReference>
<name>A0A239VG03_9MICO</name>
<keyword evidence="10 15" id="KW-0234">DNA repair</keyword>
<dbReference type="InterPro" id="IPR000214">
    <property type="entry name" value="Znf_DNA_glyclase/AP_lyase"/>
</dbReference>
<keyword evidence="12 15" id="KW-0511">Multifunctional enzyme</keyword>
<comment type="catalytic activity">
    <reaction evidence="14 15">
        <text>2'-deoxyribonucleotide-(2'-deoxyribose 5'-phosphate)-2'-deoxyribonucleotide-DNA = a 3'-end 2'-deoxyribonucleotide-(2,3-dehydro-2,3-deoxyribose 5'-phosphate)-DNA + a 5'-end 5'-phospho-2'-deoxyribonucleoside-DNA + H(+)</text>
        <dbReference type="Rhea" id="RHEA:66592"/>
        <dbReference type="Rhea" id="RHEA-COMP:13180"/>
        <dbReference type="Rhea" id="RHEA-COMP:16897"/>
        <dbReference type="Rhea" id="RHEA-COMP:17067"/>
        <dbReference type="ChEBI" id="CHEBI:15378"/>
        <dbReference type="ChEBI" id="CHEBI:136412"/>
        <dbReference type="ChEBI" id="CHEBI:157695"/>
        <dbReference type="ChEBI" id="CHEBI:167181"/>
        <dbReference type="EC" id="4.2.99.18"/>
    </reaction>
</comment>
<gene>
    <name evidence="18" type="primary">mutM_2</name>
    <name evidence="15" type="synonym">fpg</name>
    <name evidence="15" type="synonym">mutM</name>
    <name evidence="18" type="ORF">SAMEA4475696_01058</name>
</gene>
<evidence type="ECO:0000259" key="16">
    <source>
        <dbReference type="PROSITE" id="PS51066"/>
    </source>
</evidence>
<dbReference type="EC" id="4.2.99.18" evidence="15"/>
<keyword evidence="13 15" id="KW-0326">Glycosidase</keyword>
<evidence type="ECO:0000256" key="11">
    <source>
        <dbReference type="ARBA" id="ARBA00023239"/>
    </source>
</evidence>
<dbReference type="SMART" id="SM01232">
    <property type="entry name" value="H2TH"/>
    <property type="match status" value="1"/>
</dbReference>
<dbReference type="InterPro" id="IPR015886">
    <property type="entry name" value="H2TH_FPG"/>
</dbReference>
<evidence type="ECO:0000313" key="18">
    <source>
        <dbReference type="EMBL" id="SNV20613.1"/>
    </source>
</evidence>
<dbReference type="EC" id="3.2.2.23" evidence="15"/>
<evidence type="ECO:0000256" key="3">
    <source>
        <dbReference type="ARBA" id="ARBA00011245"/>
    </source>
</evidence>
<protein>
    <recommendedName>
        <fullName evidence="15">Formamidopyrimidine-DNA glycosylase</fullName>
        <shortName evidence="15">Fapy-DNA glycosylase</shortName>
        <ecNumber evidence="15">3.2.2.23</ecNumber>
    </recommendedName>
    <alternativeName>
        <fullName evidence="15">DNA-(apurinic or apyrimidinic site) lyase MutM</fullName>
        <shortName evidence="15">AP lyase MutM</shortName>
        <ecNumber evidence="15">4.2.99.18</ecNumber>
    </alternativeName>
</protein>
<evidence type="ECO:0000256" key="4">
    <source>
        <dbReference type="ARBA" id="ARBA00022723"/>
    </source>
</evidence>
<dbReference type="PANTHER" id="PTHR22993:SF9">
    <property type="entry name" value="FORMAMIDOPYRIMIDINE-DNA GLYCOSYLASE"/>
    <property type="match status" value="1"/>
</dbReference>
<dbReference type="InterPro" id="IPR012319">
    <property type="entry name" value="FPG_cat"/>
</dbReference>
<dbReference type="GO" id="GO:0006284">
    <property type="term" value="P:base-excision repair"/>
    <property type="evidence" value="ECO:0007669"/>
    <property type="project" value="InterPro"/>
</dbReference>
<dbReference type="Pfam" id="PF06827">
    <property type="entry name" value="zf-FPG_IleRS"/>
    <property type="match status" value="1"/>
</dbReference>
<evidence type="ECO:0000256" key="2">
    <source>
        <dbReference type="ARBA" id="ARBA00009409"/>
    </source>
</evidence>
<keyword evidence="7 15" id="KW-0378">Hydrolase</keyword>
<dbReference type="GO" id="GO:0140078">
    <property type="term" value="F:class I DNA-(apurinic or apyrimidinic site) endonuclease activity"/>
    <property type="evidence" value="ECO:0007669"/>
    <property type="project" value="UniProtKB-EC"/>
</dbReference>
<dbReference type="PROSITE" id="PS51066">
    <property type="entry name" value="ZF_FPG_2"/>
    <property type="match status" value="1"/>
</dbReference>
<dbReference type="SMART" id="SM00898">
    <property type="entry name" value="Fapy_DNA_glyco"/>
    <property type="match status" value="1"/>
</dbReference>
<comment type="function">
    <text evidence="15">Involved in base excision repair of DNA damaged by oxidation or by mutagenic agents. Acts as DNA glycosylase that recognizes and removes damaged bases. Has a preference for oxidized purines, such as 7,8-dihydro-8-oxoguanine (8-oxoG). Has AP (apurinic/apyrimidinic) lyase activity and introduces nicks in the DNA strand. Cleaves the DNA backbone by beta-delta elimination to generate a single-strand break at the site of the removed base with both 3'- and 5'-phosphates.</text>
</comment>
<evidence type="ECO:0000256" key="12">
    <source>
        <dbReference type="ARBA" id="ARBA00023268"/>
    </source>
</evidence>
<dbReference type="InterPro" id="IPR010663">
    <property type="entry name" value="Znf_FPG/IleRS"/>
</dbReference>
<dbReference type="Pfam" id="PF06831">
    <property type="entry name" value="H2TH"/>
    <property type="match status" value="1"/>
</dbReference>
<dbReference type="GO" id="GO:0006979">
    <property type="term" value="P:response to oxidative stress"/>
    <property type="evidence" value="ECO:0007669"/>
    <property type="project" value="UniProtKB-ARBA"/>
</dbReference>
<dbReference type="KEGG" id="dco:SAMEA4475696_1058"/>
<dbReference type="Pfam" id="PF01149">
    <property type="entry name" value="Fapy_DNA_glyco"/>
    <property type="match status" value="1"/>
</dbReference>
<dbReference type="InterPro" id="IPR020629">
    <property type="entry name" value="FPG_Glyclase"/>
</dbReference>
<dbReference type="Gene3D" id="1.10.8.50">
    <property type="match status" value="1"/>
</dbReference>
<comment type="caution">
    <text evidence="15">Lacks conserved residue(s) required for the propagation of feature annotation.</text>
</comment>
<dbReference type="GeneID" id="63459296"/>
<dbReference type="InterPro" id="IPR035937">
    <property type="entry name" value="FPG_N"/>
</dbReference>
<evidence type="ECO:0000256" key="7">
    <source>
        <dbReference type="ARBA" id="ARBA00022801"/>
    </source>
</evidence>
<feature type="binding site" evidence="15">
    <location>
        <position position="137"/>
    </location>
    <ligand>
        <name>DNA</name>
        <dbReference type="ChEBI" id="CHEBI:16991"/>
    </ligand>
</feature>
<dbReference type="GO" id="GO:0034039">
    <property type="term" value="F:8-oxo-7,8-dihydroguanine DNA N-glycosylase activity"/>
    <property type="evidence" value="ECO:0007669"/>
    <property type="project" value="TreeGrafter"/>
</dbReference>
<dbReference type="Gene3D" id="3.20.190.10">
    <property type="entry name" value="MutM-like, N-terminal"/>
    <property type="match status" value="1"/>
</dbReference>
<feature type="active site" description="Proton donor; for beta-elimination activity" evidence="15">
    <location>
        <position position="61"/>
    </location>
</feature>
<feature type="active site" description="Proton donor" evidence="15">
    <location>
        <position position="3"/>
    </location>
</feature>
<comment type="subunit">
    <text evidence="3 15">Monomer.</text>
</comment>
<keyword evidence="6 15" id="KW-0863">Zinc-finger</keyword>
<dbReference type="GO" id="GO:0003684">
    <property type="term" value="F:damaged DNA binding"/>
    <property type="evidence" value="ECO:0007669"/>
    <property type="project" value="InterPro"/>
</dbReference>
<dbReference type="RefSeq" id="WP_028327011.1">
    <property type="nucleotide sequence ID" value="NZ_LT906453.1"/>
</dbReference>
<keyword evidence="4 15" id="KW-0479">Metal-binding</keyword>
<feature type="binding site" evidence="15">
    <location>
        <position position="105"/>
    </location>
    <ligand>
        <name>DNA</name>
        <dbReference type="ChEBI" id="CHEBI:16991"/>
    </ligand>
</feature>
<dbReference type="NCBIfam" id="TIGR00577">
    <property type="entry name" value="fpg"/>
    <property type="match status" value="1"/>
</dbReference>
<organism evidence="18 19">
    <name type="scientific">Dermatophilus congolensis</name>
    <dbReference type="NCBI Taxonomy" id="1863"/>
    <lineage>
        <taxon>Bacteria</taxon>
        <taxon>Bacillati</taxon>
        <taxon>Actinomycetota</taxon>
        <taxon>Actinomycetes</taxon>
        <taxon>Micrococcales</taxon>
        <taxon>Dermatophilaceae</taxon>
        <taxon>Dermatophilus</taxon>
    </lineage>
</organism>
<dbReference type="SUPFAM" id="SSF81624">
    <property type="entry name" value="N-terminal domain of MutM-like DNA repair proteins"/>
    <property type="match status" value="1"/>
</dbReference>
<keyword evidence="11 15" id="KW-0456">Lyase</keyword>
<keyword evidence="19" id="KW-1185">Reference proteome</keyword>
<dbReference type="InterPro" id="IPR015887">
    <property type="entry name" value="DNA_glyclase_Znf_dom_DNA_BS"/>
</dbReference>
<feature type="active site" description="Proton donor; for delta-elimination activity" evidence="15">
    <location>
        <position position="296"/>
    </location>
</feature>
<dbReference type="STRING" id="1121387.GCA_000429885_01030"/>
<evidence type="ECO:0000313" key="19">
    <source>
        <dbReference type="Proteomes" id="UP000242637"/>
    </source>
</evidence>
<evidence type="ECO:0000256" key="15">
    <source>
        <dbReference type="HAMAP-Rule" id="MF_00103"/>
    </source>
</evidence>
<comment type="cofactor">
    <cofactor evidence="15">
        <name>Zn(2+)</name>
        <dbReference type="ChEBI" id="CHEBI:29105"/>
    </cofactor>
    <text evidence="15">Binds 1 zinc ion per subunit.</text>
</comment>
<feature type="domain" description="FPG-type" evidence="16">
    <location>
        <begin position="272"/>
        <end position="306"/>
    </location>
</feature>
<keyword evidence="9 15" id="KW-0238">DNA-binding</keyword>
<comment type="catalytic activity">
    <reaction evidence="1 15">
        <text>Hydrolysis of DNA containing ring-opened 7-methylguanine residues, releasing 2,6-diamino-4-hydroxy-5-(N-methyl)formamidopyrimidine.</text>
        <dbReference type="EC" id="3.2.2.23"/>
    </reaction>
</comment>
<dbReference type="PANTHER" id="PTHR22993">
    <property type="entry name" value="FORMAMIDOPYRIMIDINE-DNA GLYCOSYLASE"/>
    <property type="match status" value="1"/>
</dbReference>
<evidence type="ECO:0000256" key="13">
    <source>
        <dbReference type="ARBA" id="ARBA00023295"/>
    </source>
</evidence>
<evidence type="ECO:0000259" key="17">
    <source>
        <dbReference type="PROSITE" id="PS51068"/>
    </source>
</evidence>
<dbReference type="AlphaFoldDB" id="A0A239VG03"/>
<dbReference type="HAMAP" id="MF_00103">
    <property type="entry name" value="Fapy_DNA_glycosyl"/>
    <property type="match status" value="1"/>
</dbReference>
<accession>A0A239VG03</accession>
<keyword evidence="5 15" id="KW-0227">DNA damage</keyword>
<evidence type="ECO:0000256" key="10">
    <source>
        <dbReference type="ARBA" id="ARBA00023204"/>
    </source>
</evidence>
<dbReference type="GO" id="GO:0003690">
    <property type="term" value="F:double-stranded DNA binding"/>
    <property type="evidence" value="ECO:0007669"/>
    <property type="project" value="UniProtKB-ARBA"/>
</dbReference>
<feature type="domain" description="Formamidopyrimidine-DNA glycosylase catalytic" evidence="17">
    <location>
        <begin position="2"/>
        <end position="140"/>
    </location>
</feature>
<keyword evidence="8 15" id="KW-0862">Zinc</keyword>
<evidence type="ECO:0000256" key="1">
    <source>
        <dbReference type="ARBA" id="ARBA00001668"/>
    </source>
</evidence>
<dbReference type="GO" id="GO:0008270">
    <property type="term" value="F:zinc ion binding"/>
    <property type="evidence" value="ECO:0007669"/>
    <property type="project" value="UniProtKB-UniRule"/>
</dbReference>
<dbReference type="PROSITE" id="PS51068">
    <property type="entry name" value="FPG_CAT"/>
    <property type="match status" value="1"/>
</dbReference>
<dbReference type="SUPFAM" id="SSF46946">
    <property type="entry name" value="S13-like H2TH domain"/>
    <property type="match status" value="1"/>
</dbReference>
<dbReference type="SUPFAM" id="SSF57716">
    <property type="entry name" value="Glucocorticoid receptor-like (DNA-binding domain)"/>
    <property type="match status" value="1"/>
</dbReference>
<proteinExistence type="inferred from homology"/>
<dbReference type="NCBIfam" id="NF002211">
    <property type="entry name" value="PRK01103.1"/>
    <property type="match status" value="1"/>
</dbReference>
<dbReference type="OrthoDB" id="9800855at2"/>
<dbReference type="CDD" id="cd08966">
    <property type="entry name" value="EcFpg-like_N"/>
    <property type="match status" value="1"/>
</dbReference>
<reference evidence="18 19" key="1">
    <citation type="submission" date="2017-06" db="EMBL/GenBank/DDBJ databases">
        <authorList>
            <consortium name="Pathogen Informatics"/>
        </authorList>
    </citation>
    <scope>NUCLEOTIDE SEQUENCE [LARGE SCALE GENOMIC DNA]</scope>
    <source>
        <strain evidence="18 19">NCTC13039</strain>
    </source>
</reference>
<sequence length="308" mass="33592">MPELPEVEVVRRGLADHVVGKAFARVSLRGTRVARRHVLGPEHLSAQITGARVRAVDRRGKYLWLVLEPAHEVAAQGSALMALIVHLGMSGQMLVQDCHLEAPKHTHAQFWLSDGPVKNSAEPISSEGKVLRFVDQRTFGGLALAELGAPSQGHPFGVPVPVAHIAPDPLEPIFDAEQVSARIRSSNSEVKRRLLDQGVVSGIGNIYADESLWRAGIHGQRRSSSLQQSDLVALLGHAQDVMRDALAQGGTSFDSLYVNVNGQSGYFSRSLDAYGREGKPCRRCGTLMRRIQFTNRSSTFCPSCQRLP</sequence>
<evidence type="ECO:0000256" key="14">
    <source>
        <dbReference type="ARBA" id="ARBA00044632"/>
    </source>
</evidence>
<dbReference type="EMBL" id="LT906453">
    <property type="protein sequence ID" value="SNV20613.1"/>
    <property type="molecule type" value="Genomic_DNA"/>
</dbReference>
<evidence type="ECO:0000256" key="6">
    <source>
        <dbReference type="ARBA" id="ARBA00022771"/>
    </source>
</evidence>
<comment type="similarity">
    <text evidence="2 15">Belongs to the FPG family.</text>
</comment>
<evidence type="ECO:0000256" key="9">
    <source>
        <dbReference type="ARBA" id="ARBA00023125"/>
    </source>
</evidence>
<evidence type="ECO:0000256" key="5">
    <source>
        <dbReference type="ARBA" id="ARBA00022763"/>
    </source>
</evidence>
<feature type="active site" description="Schiff-base intermediate with DNA" evidence="15">
    <location>
        <position position="2"/>
    </location>
</feature>
<dbReference type="Proteomes" id="UP000242637">
    <property type="component" value="Chromosome 1"/>
</dbReference>
<evidence type="ECO:0000256" key="8">
    <source>
        <dbReference type="ARBA" id="ARBA00022833"/>
    </source>
</evidence>
<dbReference type="FunFam" id="1.10.8.50:FF:000003">
    <property type="entry name" value="Formamidopyrimidine-DNA glycosylase"/>
    <property type="match status" value="1"/>
</dbReference>